<dbReference type="InterPro" id="IPR014444">
    <property type="entry name" value="PH1575-like"/>
</dbReference>
<organism evidence="2">
    <name type="scientific">uncultured Helicobacter sp</name>
    <dbReference type="NCBI Taxonomy" id="175537"/>
    <lineage>
        <taxon>Bacteria</taxon>
        <taxon>Pseudomonadati</taxon>
        <taxon>Campylobacterota</taxon>
        <taxon>Epsilonproteobacteria</taxon>
        <taxon>Campylobacterales</taxon>
        <taxon>Helicobacteraceae</taxon>
        <taxon>Helicobacter</taxon>
        <taxon>environmental samples</taxon>
    </lineage>
</organism>
<name>A0A650ELH8_9HELI</name>
<dbReference type="InterPro" id="IPR002791">
    <property type="entry name" value="ARMT1-like_metal-bd"/>
</dbReference>
<dbReference type="Gene3D" id="3.40.50.10880">
    <property type="entry name" value="Uncharacterised protein PF01937, DUF89, domain 3"/>
    <property type="match status" value="1"/>
</dbReference>
<gene>
    <name evidence="2" type="ORF">Helico4rc_2510</name>
</gene>
<feature type="domain" description="Damage-control phosphatase ARMT1-like metal-binding" evidence="1">
    <location>
        <begin position="5"/>
        <end position="310"/>
    </location>
</feature>
<protein>
    <recommendedName>
        <fullName evidence="1">Damage-control phosphatase ARMT1-like metal-binding domain-containing protein</fullName>
    </recommendedName>
</protein>
<evidence type="ECO:0000313" key="2">
    <source>
        <dbReference type="EMBL" id="QGT50131.1"/>
    </source>
</evidence>
<dbReference type="AlphaFoldDB" id="A0A650ELH8"/>
<proteinExistence type="predicted"/>
<accession>A0A650ELH8</accession>
<dbReference type="InterPro" id="IPR036075">
    <property type="entry name" value="ARMT-1-like_metal-bd_sf"/>
</dbReference>
<dbReference type="SUPFAM" id="SSF111321">
    <property type="entry name" value="AF1104-like"/>
    <property type="match status" value="1"/>
</dbReference>
<dbReference type="EMBL" id="MN577567">
    <property type="protein sequence ID" value="QGT50131.1"/>
    <property type="molecule type" value="Genomic_DNA"/>
</dbReference>
<evidence type="ECO:0000259" key="1">
    <source>
        <dbReference type="Pfam" id="PF01937"/>
    </source>
</evidence>
<dbReference type="Gene3D" id="1.10.285.20">
    <property type="entry name" value="Uncharacterised protein PF01937, DUF89, domain 2"/>
    <property type="match status" value="1"/>
</dbReference>
<dbReference type="PIRSF" id="PIRSF006593">
    <property type="entry name" value="UCP006593"/>
    <property type="match status" value="1"/>
</dbReference>
<sequence length="316" mass="35310">MIAQHTCFDCLQRQVQHFSSSLKDQNLDVCLATQKILAPLRIAPPVDSAPPQIAIDVYENLSTMLGVSDPFLRIKQESMRKAKHALKAILGIFPPSLPNILDFLESDLSSLSVSDLPLSDSHKEKLLAWAIKVAVIGNVIDYGSQSTFSFEEADFDPLGLEFAFFDINGFINKIQNARIMLYLADNAGENYFDEVLLATLKILYPTLAIYYAVRGKPIINDLTMADMSGDARSIERFCTLLDSGVRSPGFVYRDANAQTQKIFDTSSVILAKGMGNFECLESHKDERLFLLFKIKCDVVANFLGIPRNKMVFKHNI</sequence>
<dbReference type="Pfam" id="PF01937">
    <property type="entry name" value="ARMT1-like_dom"/>
    <property type="match status" value="1"/>
</dbReference>
<reference evidence="2" key="1">
    <citation type="journal article" date="2020" name="J. ISSAAS">
        <title>Lactobacilli and other gastrointestinal microbiota of Peromyscus leucopus, reservoir host for agents of Lyme disease and other zoonoses in North America.</title>
        <authorList>
            <person name="Milovic A."/>
            <person name="Bassam K."/>
            <person name="Shao H."/>
            <person name="Chatzistamou I."/>
            <person name="Tufts D.M."/>
            <person name="Diuk-Wasser M."/>
            <person name="Barbour A.G."/>
        </authorList>
    </citation>
    <scope>NUCLEOTIDE SEQUENCE</scope>
    <source>
        <strain evidence="2">LL4</strain>
    </source>
</reference>